<dbReference type="Proteomes" id="UP000027327">
    <property type="component" value="Unassembled WGS sequence"/>
</dbReference>
<dbReference type="EMBL" id="JMOD01000007">
    <property type="protein sequence ID" value="KCY21592.1"/>
    <property type="molecule type" value="Genomic_DNA"/>
</dbReference>
<comment type="caution">
    <text evidence="2">The sequence shown here is derived from an EMBL/GenBank/DDBJ whole genome shotgun (WGS) entry which is preliminary data.</text>
</comment>
<name>A0A062ISU1_ACIBA</name>
<gene>
    <name evidence="2" type="ORF">J596_0619</name>
</gene>
<keyword evidence="1" id="KW-0472">Membrane</keyword>
<dbReference type="PATRIC" id="fig|1310697.3.peg.579"/>
<evidence type="ECO:0008006" key="4">
    <source>
        <dbReference type="Google" id="ProtNLM"/>
    </source>
</evidence>
<protein>
    <recommendedName>
        <fullName evidence="4">Holin</fullName>
    </recommendedName>
</protein>
<evidence type="ECO:0000256" key="1">
    <source>
        <dbReference type="SAM" id="Phobius"/>
    </source>
</evidence>
<evidence type="ECO:0000313" key="2">
    <source>
        <dbReference type="EMBL" id="KCY21592.1"/>
    </source>
</evidence>
<accession>A0A062ISU1</accession>
<evidence type="ECO:0000313" key="3">
    <source>
        <dbReference type="Proteomes" id="UP000027327"/>
    </source>
</evidence>
<keyword evidence="1" id="KW-0812">Transmembrane</keyword>
<dbReference type="RefSeq" id="WP_032035889.1">
    <property type="nucleotide sequence ID" value="NZ_JMOD01000007.1"/>
</dbReference>
<feature type="transmembrane region" description="Helical" evidence="1">
    <location>
        <begin position="35"/>
        <end position="56"/>
    </location>
</feature>
<organism evidence="2 3">
    <name type="scientific">Acinetobacter baumannii 21072</name>
    <dbReference type="NCBI Taxonomy" id="1310697"/>
    <lineage>
        <taxon>Bacteria</taxon>
        <taxon>Pseudomonadati</taxon>
        <taxon>Pseudomonadota</taxon>
        <taxon>Gammaproteobacteria</taxon>
        <taxon>Moraxellales</taxon>
        <taxon>Moraxellaceae</taxon>
        <taxon>Acinetobacter</taxon>
        <taxon>Acinetobacter calcoaceticus/baumannii complex</taxon>
    </lineage>
</organism>
<reference evidence="2 3" key="1">
    <citation type="submission" date="2014-04" db="EMBL/GenBank/DDBJ databases">
        <title>Comparative genomics and transcriptomics to identify genetic mechanisms underlying the emergence of carbapenem resistant Acinetobacter baumannii (CRAb).</title>
        <authorList>
            <person name="Harris A.D."/>
            <person name="Johnson K.J."/>
            <person name="George J."/>
            <person name="Nadendla S."/>
            <person name="Daugherty S.C."/>
            <person name="Parankush S."/>
            <person name="Sadzewicz L."/>
            <person name="Tallon L."/>
            <person name="Sengamalay N."/>
            <person name="Hazen T.H."/>
            <person name="Rasko D.A."/>
        </authorList>
    </citation>
    <scope>NUCLEOTIDE SEQUENCE [LARGE SCALE GENOMIC DNA]</scope>
    <source>
        <strain evidence="2 3">21072</strain>
    </source>
</reference>
<sequence length="79" mass="8278">MAEPASTTSTATYGLATNVAGGTMALVGGLSTTEWMAVLGGVCAVLGFIVQAIAAYRKDQRDEELQKKLMGEDSHDKQD</sequence>
<keyword evidence="1" id="KW-1133">Transmembrane helix</keyword>
<dbReference type="AlphaFoldDB" id="A0A062ISU1"/>
<proteinExistence type="predicted"/>